<evidence type="ECO:0000256" key="5">
    <source>
        <dbReference type="ARBA" id="ARBA00022801"/>
    </source>
</evidence>
<keyword evidence="6 9" id="KW-0326">Glycosidase</keyword>
<evidence type="ECO:0000256" key="6">
    <source>
        <dbReference type="ARBA" id="ARBA00023295"/>
    </source>
</evidence>
<organism evidence="11 12">
    <name type="scientific">Rubus argutus</name>
    <name type="common">Southern blackberry</name>
    <dbReference type="NCBI Taxonomy" id="59490"/>
    <lineage>
        <taxon>Eukaryota</taxon>
        <taxon>Viridiplantae</taxon>
        <taxon>Streptophyta</taxon>
        <taxon>Embryophyta</taxon>
        <taxon>Tracheophyta</taxon>
        <taxon>Spermatophyta</taxon>
        <taxon>Magnoliopsida</taxon>
        <taxon>eudicotyledons</taxon>
        <taxon>Gunneridae</taxon>
        <taxon>Pentapetalae</taxon>
        <taxon>rosids</taxon>
        <taxon>fabids</taxon>
        <taxon>Rosales</taxon>
        <taxon>Rosaceae</taxon>
        <taxon>Rosoideae</taxon>
        <taxon>Rosoideae incertae sedis</taxon>
        <taxon>Rubus</taxon>
    </lineage>
</organism>
<feature type="signal peptide" evidence="10">
    <location>
        <begin position="1"/>
        <end position="24"/>
    </location>
</feature>
<comment type="similarity">
    <text evidence="2 9">Belongs to the glycosyl hydrolase 28 family.</text>
</comment>
<evidence type="ECO:0000256" key="10">
    <source>
        <dbReference type="SAM" id="SignalP"/>
    </source>
</evidence>
<dbReference type="GO" id="GO:0004650">
    <property type="term" value="F:polygalacturonase activity"/>
    <property type="evidence" value="ECO:0007669"/>
    <property type="project" value="InterPro"/>
</dbReference>
<sequence>MGLSFFIQCACLVSFLVSLTQVQARRRVFDVTGYGARADRRTDNSKALIYAWNGACQNNGGGMVLFPGGTYVVAPVVLQGPCKGPMELRIQGTLEASNVLKDFINNDHWITIQYVDRLRIGGGGTLDGLGADGWNYNDCQQNPGRCKQLPATLRLDFVTNAIVEYIASINSKNTHINLFACQNLLIRNVKISAPADSPNTDGIHIGGSQNVYVMDSQISTGDDCISVLPGSKNITVTGVQCGSGHGISIGSLGRSAGDYVSDLYVRHCRFVSTDNGVRIKTWSVDSQPGTVSHVAFEHLEMVNVNNPIIIDQEYCPSGGCTGQESSKVQISDIKFNDIRGISNTRNAVTLKCSRSTPCQNVELRDIDLTYRGPGAAVSLCFNVEGRAYGVQNPPSNMKTPGVAPYDEIEDANEEGTQGRSYGIQNPSSNLKTVQVFPNHEIEDARVQQFSELMY</sequence>
<evidence type="ECO:0000256" key="3">
    <source>
        <dbReference type="ARBA" id="ARBA00022512"/>
    </source>
</evidence>
<dbReference type="FunFam" id="2.160.20.10:FF:000004">
    <property type="entry name" value="Pectin lyase-like superfamily protein"/>
    <property type="match status" value="1"/>
</dbReference>
<proteinExistence type="inferred from homology"/>
<keyword evidence="3" id="KW-0134">Cell wall</keyword>
<feature type="active site" evidence="8">
    <location>
        <position position="245"/>
    </location>
</feature>
<reference evidence="11 12" key="1">
    <citation type="journal article" date="2023" name="G3 (Bethesda)">
        <title>A chromosome-length genome assembly and annotation of blackberry (Rubus argutus, cv. 'Hillquist').</title>
        <authorList>
            <person name="Bruna T."/>
            <person name="Aryal R."/>
            <person name="Dudchenko O."/>
            <person name="Sargent D.J."/>
            <person name="Mead D."/>
            <person name="Buti M."/>
            <person name="Cavallini A."/>
            <person name="Hytonen T."/>
            <person name="Andres J."/>
            <person name="Pham M."/>
            <person name="Weisz D."/>
            <person name="Mascagni F."/>
            <person name="Usai G."/>
            <person name="Natali L."/>
            <person name="Bassil N."/>
            <person name="Fernandez G.E."/>
            <person name="Lomsadze A."/>
            <person name="Armour M."/>
            <person name="Olukolu B."/>
            <person name="Poorten T."/>
            <person name="Britton C."/>
            <person name="Davik J."/>
            <person name="Ashrafi H."/>
            <person name="Aiden E.L."/>
            <person name="Borodovsky M."/>
            <person name="Worthington M."/>
        </authorList>
    </citation>
    <scope>NUCLEOTIDE SEQUENCE [LARGE SCALE GENOMIC DNA]</scope>
    <source>
        <strain evidence="11">PI 553951</strain>
    </source>
</reference>
<dbReference type="SUPFAM" id="SSF51126">
    <property type="entry name" value="Pectin lyase-like"/>
    <property type="match status" value="1"/>
</dbReference>
<name>A0AAW1YIS6_RUBAR</name>
<evidence type="ECO:0000256" key="2">
    <source>
        <dbReference type="ARBA" id="ARBA00008834"/>
    </source>
</evidence>
<dbReference type="Pfam" id="PF00295">
    <property type="entry name" value="Glyco_hydro_28"/>
    <property type="match status" value="1"/>
</dbReference>
<dbReference type="PANTHER" id="PTHR31375">
    <property type="match status" value="1"/>
</dbReference>
<comment type="subcellular location">
    <subcellularLocation>
        <location evidence="1">Secreted</location>
        <location evidence="1">Cell wall</location>
    </subcellularLocation>
</comment>
<dbReference type="Gene3D" id="2.160.20.10">
    <property type="entry name" value="Single-stranded right-handed beta-helix, Pectin lyase-like"/>
    <property type="match status" value="1"/>
</dbReference>
<dbReference type="PROSITE" id="PS00502">
    <property type="entry name" value="POLYGALACTURONASE"/>
    <property type="match status" value="1"/>
</dbReference>
<keyword evidence="7" id="KW-0961">Cell wall biogenesis/degradation</keyword>
<dbReference type="GO" id="GO:0071555">
    <property type="term" value="P:cell wall organization"/>
    <property type="evidence" value="ECO:0007669"/>
    <property type="project" value="UniProtKB-KW"/>
</dbReference>
<protein>
    <recommendedName>
        <fullName evidence="13">Polygalacturonase</fullName>
    </recommendedName>
</protein>
<evidence type="ECO:0008006" key="13">
    <source>
        <dbReference type="Google" id="ProtNLM"/>
    </source>
</evidence>
<comment type="caution">
    <text evidence="11">The sequence shown here is derived from an EMBL/GenBank/DDBJ whole genome shotgun (WGS) entry which is preliminary data.</text>
</comment>
<dbReference type="InterPro" id="IPR006626">
    <property type="entry name" value="PbH1"/>
</dbReference>
<dbReference type="InterPro" id="IPR012334">
    <property type="entry name" value="Pectin_lyas_fold"/>
</dbReference>
<keyword evidence="12" id="KW-1185">Reference proteome</keyword>
<evidence type="ECO:0000256" key="4">
    <source>
        <dbReference type="ARBA" id="ARBA00022525"/>
    </source>
</evidence>
<dbReference type="InterPro" id="IPR011050">
    <property type="entry name" value="Pectin_lyase_fold/virulence"/>
</dbReference>
<evidence type="ECO:0000256" key="7">
    <source>
        <dbReference type="ARBA" id="ARBA00023316"/>
    </source>
</evidence>
<gene>
    <name evidence="11" type="ORF">M0R45_004094</name>
</gene>
<evidence type="ECO:0000313" key="11">
    <source>
        <dbReference type="EMBL" id="KAK9948523.1"/>
    </source>
</evidence>
<evidence type="ECO:0000313" key="12">
    <source>
        <dbReference type="Proteomes" id="UP001457282"/>
    </source>
</evidence>
<evidence type="ECO:0000256" key="8">
    <source>
        <dbReference type="PROSITE-ProRule" id="PRU10052"/>
    </source>
</evidence>
<dbReference type="SMART" id="SM00710">
    <property type="entry name" value="PbH1"/>
    <property type="match status" value="6"/>
</dbReference>
<dbReference type="GO" id="GO:0005975">
    <property type="term" value="P:carbohydrate metabolic process"/>
    <property type="evidence" value="ECO:0007669"/>
    <property type="project" value="InterPro"/>
</dbReference>
<dbReference type="Proteomes" id="UP001457282">
    <property type="component" value="Unassembled WGS sequence"/>
</dbReference>
<keyword evidence="4" id="KW-0964">Secreted</keyword>
<accession>A0AAW1YIS6</accession>
<keyword evidence="5 9" id="KW-0378">Hydrolase</keyword>
<dbReference type="EMBL" id="JBEDUW010000001">
    <property type="protein sequence ID" value="KAK9948523.1"/>
    <property type="molecule type" value="Genomic_DNA"/>
</dbReference>
<feature type="chain" id="PRO_5043643341" description="Polygalacturonase" evidence="10">
    <location>
        <begin position="25"/>
        <end position="454"/>
    </location>
</feature>
<dbReference type="InterPro" id="IPR000743">
    <property type="entry name" value="Glyco_hydro_28"/>
</dbReference>
<evidence type="ECO:0000256" key="9">
    <source>
        <dbReference type="RuleBase" id="RU361169"/>
    </source>
</evidence>
<evidence type="ECO:0000256" key="1">
    <source>
        <dbReference type="ARBA" id="ARBA00004191"/>
    </source>
</evidence>
<keyword evidence="10" id="KW-0732">Signal</keyword>
<dbReference type="AlphaFoldDB" id="A0AAW1YIS6"/>